<evidence type="ECO:0000256" key="2">
    <source>
        <dbReference type="ARBA" id="ARBA00022670"/>
    </source>
</evidence>
<dbReference type="GO" id="GO:0043066">
    <property type="term" value="P:negative regulation of apoptotic process"/>
    <property type="evidence" value="ECO:0007669"/>
    <property type="project" value="TreeGrafter"/>
</dbReference>
<dbReference type="InterPro" id="IPR022684">
    <property type="entry name" value="Calpain_cysteine_protease"/>
</dbReference>
<keyword evidence="5 8" id="KW-0788">Thiol protease</keyword>
<evidence type="ECO:0000256" key="6">
    <source>
        <dbReference type="ARBA" id="ARBA00022837"/>
    </source>
</evidence>
<organism evidence="12 13">
    <name type="scientific">Chanos chanos</name>
    <name type="common">Milkfish</name>
    <name type="synonym">Mugil chanos</name>
    <dbReference type="NCBI Taxonomy" id="29144"/>
    <lineage>
        <taxon>Eukaryota</taxon>
        <taxon>Metazoa</taxon>
        <taxon>Chordata</taxon>
        <taxon>Craniata</taxon>
        <taxon>Vertebrata</taxon>
        <taxon>Euteleostomi</taxon>
        <taxon>Actinopterygii</taxon>
        <taxon>Neopterygii</taxon>
        <taxon>Teleostei</taxon>
        <taxon>Ostariophysi</taxon>
        <taxon>Gonorynchiformes</taxon>
        <taxon>Chanidae</taxon>
        <taxon>Chanos</taxon>
    </lineage>
</organism>
<dbReference type="PANTHER" id="PTHR10183">
    <property type="entry name" value="CALPAIN"/>
    <property type="match status" value="1"/>
</dbReference>
<feature type="domain" description="EF-hand" evidence="11">
    <location>
        <begin position="622"/>
        <end position="657"/>
    </location>
</feature>
<dbReference type="InterPro" id="IPR018247">
    <property type="entry name" value="EF_Hand_1_Ca_BS"/>
</dbReference>
<proteinExistence type="inferred from homology"/>
<dbReference type="InterPro" id="IPR002048">
    <property type="entry name" value="EF_hand_dom"/>
</dbReference>
<evidence type="ECO:0000256" key="5">
    <source>
        <dbReference type="ARBA" id="ARBA00022807"/>
    </source>
</evidence>
<comment type="similarity">
    <text evidence="1">Belongs to the peptidase C2 family.</text>
</comment>
<dbReference type="RefSeq" id="XP_030622598.1">
    <property type="nucleotide sequence ID" value="XM_030766738.1"/>
</dbReference>
<dbReference type="SMART" id="SM00230">
    <property type="entry name" value="CysPc"/>
    <property type="match status" value="1"/>
</dbReference>
<dbReference type="SUPFAM" id="SSF47473">
    <property type="entry name" value="EF-hand"/>
    <property type="match status" value="1"/>
</dbReference>
<dbReference type="CDD" id="cd00214">
    <property type="entry name" value="Calpain_III"/>
    <property type="match status" value="1"/>
</dbReference>
<dbReference type="InterPro" id="IPR011992">
    <property type="entry name" value="EF-hand-dom_pair"/>
</dbReference>
<dbReference type="InterPro" id="IPR022682">
    <property type="entry name" value="Calpain_domain_III"/>
</dbReference>
<accession>A0A6J2US11</accession>
<dbReference type="GO" id="GO:0004198">
    <property type="term" value="F:calcium-dependent cysteine-type endopeptidase activity"/>
    <property type="evidence" value="ECO:0007669"/>
    <property type="project" value="InterPro"/>
</dbReference>
<dbReference type="PROSITE" id="PS00139">
    <property type="entry name" value="THIOL_PROTEASE_CYS"/>
    <property type="match status" value="1"/>
</dbReference>
<keyword evidence="4 8" id="KW-0378">Hydrolase</keyword>
<feature type="compositionally biased region" description="Acidic residues" evidence="9">
    <location>
        <begin position="390"/>
        <end position="412"/>
    </location>
</feature>
<keyword evidence="3" id="KW-0479">Metal-binding</keyword>
<dbReference type="PROSITE" id="PS00018">
    <property type="entry name" value="EF_HAND_1"/>
    <property type="match status" value="1"/>
</dbReference>
<dbReference type="SUPFAM" id="SSF49758">
    <property type="entry name" value="Calpain large subunit, middle domain (domain III)"/>
    <property type="match status" value="2"/>
</dbReference>
<keyword evidence="2 8" id="KW-0645">Protease</keyword>
<evidence type="ECO:0000313" key="13">
    <source>
        <dbReference type="RefSeq" id="XP_030622598.1"/>
    </source>
</evidence>
<dbReference type="PROSITE" id="PS50203">
    <property type="entry name" value="CALPAIN_CAT"/>
    <property type="match status" value="1"/>
</dbReference>
<feature type="active site" evidence="7 8">
    <location>
        <position position="274"/>
    </location>
</feature>
<dbReference type="Gene3D" id="3.90.70.10">
    <property type="entry name" value="Cysteine proteinases"/>
    <property type="match status" value="1"/>
</dbReference>
<feature type="active site" evidence="7 8">
    <location>
        <position position="250"/>
    </location>
</feature>
<dbReference type="Proteomes" id="UP000504632">
    <property type="component" value="Chromosome 2"/>
</dbReference>
<protein>
    <submittedName>
        <fullName evidence="13">Calpain-12</fullName>
    </submittedName>
</protein>
<dbReference type="GO" id="GO:0005737">
    <property type="term" value="C:cytoplasm"/>
    <property type="evidence" value="ECO:0007669"/>
    <property type="project" value="TreeGrafter"/>
</dbReference>
<dbReference type="AlphaFoldDB" id="A0A6J2US11"/>
<dbReference type="OrthoDB" id="424753at2759"/>
<evidence type="ECO:0000259" key="10">
    <source>
        <dbReference type="PROSITE" id="PS50203"/>
    </source>
</evidence>
<dbReference type="InterPro" id="IPR036213">
    <property type="entry name" value="Calpain_III_sf"/>
</dbReference>
<dbReference type="InterPro" id="IPR000169">
    <property type="entry name" value="Pept_cys_AS"/>
</dbReference>
<dbReference type="PANTHER" id="PTHR10183:SF393">
    <property type="entry name" value="CALPAIN-LIKE ISOFORM X1"/>
    <property type="match status" value="1"/>
</dbReference>
<evidence type="ECO:0000256" key="8">
    <source>
        <dbReference type="PROSITE-ProRule" id="PRU00239"/>
    </source>
</evidence>
<feature type="domain" description="Calpain catalytic" evidence="10">
    <location>
        <begin position="35"/>
        <end position="333"/>
    </location>
</feature>
<dbReference type="SMART" id="SM00720">
    <property type="entry name" value="calpain_III"/>
    <property type="match status" value="1"/>
</dbReference>
<dbReference type="InParanoid" id="A0A6J2US11"/>
<evidence type="ECO:0000313" key="12">
    <source>
        <dbReference type="Proteomes" id="UP000504632"/>
    </source>
</evidence>
<evidence type="ECO:0000256" key="3">
    <source>
        <dbReference type="ARBA" id="ARBA00022723"/>
    </source>
</evidence>
<evidence type="ECO:0000256" key="4">
    <source>
        <dbReference type="ARBA" id="ARBA00022801"/>
    </source>
</evidence>
<dbReference type="Pfam" id="PF01067">
    <property type="entry name" value="Calpain_III"/>
    <property type="match status" value="1"/>
</dbReference>
<dbReference type="Pfam" id="PF00648">
    <property type="entry name" value="Peptidase_C2"/>
    <property type="match status" value="1"/>
</dbReference>
<feature type="region of interest" description="Disordered" evidence="9">
    <location>
        <begin position="387"/>
        <end position="424"/>
    </location>
</feature>
<keyword evidence="6" id="KW-0106">Calcium</keyword>
<dbReference type="PRINTS" id="PR00704">
    <property type="entry name" value="CALPAIN"/>
</dbReference>
<evidence type="ECO:0000259" key="11">
    <source>
        <dbReference type="PROSITE" id="PS50222"/>
    </source>
</evidence>
<dbReference type="FunFam" id="3.90.70.10:FF:000001">
    <property type="entry name" value="Calpain-1 catalytic subunit"/>
    <property type="match status" value="1"/>
</dbReference>
<name>A0A6J2US11_CHACN</name>
<dbReference type="GO" id="GO:0005509">
    <property type="term" value="F:calcium ion binding"/>
    <property type="evidence" value="ECO:0007669"/>
    <property type="project" value="InterPro"/>
</dbReference>
<sequence length="719" mass="80829">MTGNDAELGSIANPVKFKNQDYETLLRACLKSGTLFSDPIFAADQSSIGMPADPDPNKAVKWLRPKDISSNAVFVEGTMGTTDICQGQLGNCWLLAALSCLTMHPTLFVKVVPPEQSLTEPYAGIFHFRFWQYGEWVEVVVDDRLPVRGGRLLFSYSRSSNEFWSALVEKAYAKLIGSYGSLKGGNISEGMEDFTGGIARSLPVSAHTPRVLWRALTASLSRGSLLSCFIQANNWREIGTITAEGLVKGHAYAITETDKVQKGSEEVLLLRLRNPWGFVEYCGPWSDKCNDWDGIDSAEKKRIELIKAEDGEFWIGVEDFSKLFDTVELCSVNPDSLAGEESGTATTASWSLTSYQGSWVPMCSAGGSRRFKRTFWKNPQFQLVLSERDLEMDDDDEADDDDDDDDDIEEDGAERSTGITQKQKEKEKKCTVLVELLQKDRRQKDKINFLYIAFHIYKVSPELQNSPGSLDQKFFSSNRPVGRSGKYRNIRGVWRKVHLDPGHYVIVTSTYRPNQPGEFFLRIYAKTGNTLGIQDFTCNTDFLTTVMSVPVSLEDQMRVQKWFDREAGSDDRLSPVEFMKLANSVLEKDYQLPLETCRQLILSENTGGRTRLNRQQAEKLLASLRNLQSIFFQYDVDASGSMNPFELSEALKAAGVQCDSALVQVLWERFGSGELHLPFSGFVSCVARLQTLYNLYESESSKEVKNRGITAWLLRFLAL</sequence>
<dbReference type="GeneID" id="115806017"/>
<dbReference type="InterPro" id="IPR033883">
    <property type="entry name" value="C2_III"/>
</dbReference>
<dbReference type="Gene3D" id="2.60.120.380">
    <property type="match status" value="1"/>
</dbReference>
<gene>
    <name evidence="13" type="primary">capn12</name>
</gene>
<dbReference type="GO" id="GO:0006508">
    <property type="term" value="P:proteolysis"/>
    <property type="evidence" value="ECO:0007669"/>
    <property type="project" value="UniProtKB-KW"/>
</dbReference>
<keyword evidence="12" id="KW-1185">Reference proteome</keyword>
<dbReference type="Gene3D" id="1.10.238.10">
    <property type="entry name" value="EF-hand"/>
    <property type="match status" value="1"/>
</dbReference>
<feature type="active site" evidence="7 8">
    <location>
        <position position="92"/>
    </location>
</feature>
<dbReference type="CDD" id="cd00044">
    <property type="entry name" value="CysPc"/>
    <property type="match status" value="1"/>
</dbReference>
<dbReference type="CDD" id="cd16182">
    <property type="entry name" value="EFh_PEF_Group_II_CAPN_like"/>
    <property type="match status" value="1"/>
</dbReference>
<dbReference type="CTD" id="147968"/>
<evidence type="ECO:0000256" key="7">
    <source>
        <dbReference type="PIRSR" id="PIRSR622684-1"/>
    </source>
</evidence>
<dbReference type="SUPFAM" id="SSF54001">
    <property type="entry name" value="Cysteine proteinases"/>
    <property type="match status" value="1"/>
</dbReference>
<evidence type="ECO:0000256" key="9">
    <source>
        <dbReference type="SAM" id="MobiDB-lite"/>
    </source>
</evidence>
<dbReference type="PROSITE" id="PS50222">
    <property type="entry name" value="EF_HAND_2"/>
    <property type="match status" value="1"/>
</dbReference>
<dbReference type="FunFam" id="2.60.120.380:FF:000011">
    <property type="entry name" value="Calpain 12"/>
    <property type="match status" value="1"/>
</dbReference>
<dbReference type="InterPro" id="IPR038765">
    <property type="entry name" value="Papain-like_cys_pep_sf"/>
</dbReference>
<reference evidence="13" key="1">
    <citation type="submission" date="2025-08" db="UniProtKB">
        <authorList>
            <consortium name="RefSeq"/>
        </authorList>
    </citation>
    <scope>IDENTIFICATION</scope>
</reference>
<evidence type="ECO:0000256" key="1">
    <source>
        <dbReference type="ARBA" id="ARBA00007623"/>
    </source>
</evidence>
<dbReference type="InterPro" id="IPR001300">
    <property type="entry name" value="Peptidase_C2_calpain_cat"/>
</dbReference>
<dbReference type="InterPro" id="IPR022683">
    <property type="entry name" value="Calpain_III"/>
</dbReference>